<dbReference type="CDD" id="cd00082">
    <property type="entry name" value="HisKA"/>
    <property type="match status" value="1"/>
</dbReference>
<dbReference type="InterPro" id="IPR036097">
    <property type="entry name" value="HisK_dim/P_sf"/>
</dbReference>
<feature type="domain" description="PAC" evidence="6">
    <location>
        <begin position="372"/>
        <end position="430"/>
    </location>
</feature>
<evidence type="ECO:0000313" key="8">
    <source>
        <dbReference type="Proteomes" id="UP000824998"/>
    </source>
</evidence>
<dbReference type="InterPro" id="IPR001789">
    <property type="entry name" value="Sig_transdc_resp-reg_receiver"/>
</dbReference>
<evidence type="ECO:0000256" key="1">
    <source>
        <dbReference type="ARBA" id="ARBA00022553"/>
    </source>
</evidence>
<protein>
    <recommendedName>
        <fullName evidence="9">Histidine kinase</fullName>
    </recommendedName>
</protein>
<evidence type="ECO:0000259" key="6">
    <source>
        <dbReference type="PROSITE" id="PS50113"/>
    </source>
</evidence>
<evidence type="ECO:0000256" key="3">
    <source>
        <dbReference type="SAM" id="Coils"/>
    </source>
</evidence>
<dbReference type="OrthoDB" id="60033at2759"/>
<organism evidence="7 8">
    <name type="scientific">Amylocarpus encephaloides</name>
    <dbReference type="NCBI Taxonomy" id="45428"/>
    <lineage>
        <taxon>Eukaryota</taxon>
        <taxon>Fungi</taxon>
        <taxon>Dikarya</taxon>
        <taxon>Ascomycota</taxon>
        <taxon>Pezizomycotina</taxon>
        <taxon>Leotiomycetes</taxon>
        <taxon>Helotiales</taxon>
        <taxon>Helotiales incertae sedis</taxon>
        <taxon>Amylocarpus</taxon>
    </lineage>
</organism>
<dbReference type="Gene3D" id="1.10.287.130">
    <property type="match status" value="1"/>
</dbReference>
<feature type="modified residue" description="4-aspartylphosphate" evidence="2">
    <location>
        <position position="856"/>
    </location>
</feature>
<dbReference type="InterPro" id="IPR005467">
    <property type="entry name" value="His_kinase_dom"/>
</dbReference>
<dbReference type="InterPro" id="IPR011006">
    <property type="entry name" value="CheY-like_superfamily"/>
</dbReference>
<dbReference type="SMART" id="SM00448">
    <property type="entry name" value="REC"/>
    <property type="match status" value="1"/>
</dbReference>
<keyword evidence="8" id="KW-1185">Reference proteome</keyword>
<dbReference type="SUPFAM" id="SSF55874">
    <property type="entry name" value="ATPase domain of HSP90 chaperone/DNA topoisomerase II/histidine kinase"/>
    <property type="match status" value="1"/>
</dbReference>
<evidence type="ECO:0000256" key="2">
    <source>
        <dbReference type="PROSITE-ProRule" id="PRU00169"/>
    </source>
</evidence>
<evidence type="ECO:0000259" key="4">
    <source>
        <dbReference type="PROSITE" id="PS50109"/>
    </source>
</evidence>
<keyword evidence="3" id="KW-0175">Coiled coil</keyword>
<dbReference type="InterPro" id="IPR035965">
    <property type="entry name" value="PAS-like_dom_sf"/>
</dbReference>
<dbReference type="PANTHER" id="PTHR45339:SF5">
    <property type="entry name" value="HISTIDINE KINASE"/>
    <property type="match status" value="1"/>
</dbReference>
<dbReference type="InterPro" id="IPR004358">
    <property type="entry name" value="Sig_transdc_His_kin-like_C"/>
</dbReference>
<keyword evidence="1 2" id="KW-0597">Phosphoprotein</keyword>
<dbReference type="Gene3D" id="3.30.450.20">
    <property type="entry name" value="PAS domain"/>
    <property type="match status" value="2"/>
</dbReference>
<dbReference type="AlphaFoldDB" id="A0A9P7Y8Y1"/>
<dbReference type="GO" id="GO:0000155">
    <property type="term" value="F:phosphorelay sensor kinase activity"/>
    <property type="evidence" value="ECO:0007669"/>
    <property type="project" value="InterPro"/>
</dbReference>
<dbReference type="Pfam" id="PF02518">
    <property type="entry name" value="HATPase_c"/>
    <property type="match status" value="1"/>
</dbReference>
<dbReference type="PROSITE" id="PS50110">
    <property type="entry name" value="RESPONSE_REGULATORY"/>
    <property type="match status" value="1"/>
</dbReference>
<dbReference type="SMART" id="SM00387">
    <property type="entry name" value="HATPase_c"/>
    <property type="match status" value="1"/>
</dbReference>
<feature type="domain" description="Histidine kinase" evidence="4">
    <location>
        <begin position="448"/>
        <end position="711"/>
    </location>
</feature>
<proteinExistence type="predicted"/>
<dbReference type="SUPFAM" id="SSF52172">
    <property type="entry name" value="CheY-like"/>
    <property type="match status" value="1"/>
</dbReference>
<dbReference type="PANTHER" id="PTHR45339">
    <property type="entry name" value="HYBRID SIGNAL TRANSDUCTION HISTIDINE KINASE J"/>
    <property type="match status" value="1"/>
</dbReference>
<feature type="coiled-coil region" evidence="3">
    <location>
        <begin position="292"/>
        <end position="319"/>
    </location>
</feature>
<dbReference type="InterPro" id="IPR003594">
    <property type="entry name" value="HATPase_dom"/>
</dbReference>
<dbReference type="Pfam" id="PF00072">
    <property type="entry name" value="Response_reg"/>
    <property type="match status" value="1"/>
</dbReference>
<evidence type="ECO:0000313" key="7">
    <source>
        <dbReference type="EMBL" id="KAG9228812.1"/>
    </source>
</evidence>
<dbReference type="PRINTS" id="PR00344">
    <property type="entry name" value="BCTRLSENSOR"/>
</dbReference>
<dbReference type="Gene3D" id="3.40.50.2300">
    <property type="match status" value="1"/>
</dbReference>
<dbReference type="InterPro" id="IPR003661">
    <property type="entry name" value="HisK_dim/P_dom"/>
</dbReference>
<dbReference type="Gene3D" id="3.30.565.10">
    <property type="entry name" value="Histidine kinase-like ATPase, C-terminal domain"/>
    <property type="match status" value="1"/>
</dbReference>
<evidence type="ECO:0008006" key="9">
    <source>
        <dbReference type="Google" id="ProtNLM"/>
    </source>
</evidence>
<dbReference type="SUPFAM" id="SSF47384">
    <property type="entry name" value="Homodimeric domain of signal transducing histidine kinase"/>
    <property type="match status" value="1"/>
</dbReference>
<dbReference type="InterPro" id="IPR036890">
    <property type="entry name" value="HATPase_C_sf"/>
</dbReference>
<sequence length="940" mass="105525">MYNEAYTALIGNKHPGLQGRDPKVGFAEVWDHFEKLLAKQRETYETVVEADAMLMLNRHGFLEETYFTWKFVPIVDEEGDIRGSYATVVEVTHGVLRDRRLSTIRFLTSRLSEATTIKALWKHIIEGISGLEQDIPLATLYSTQVVRSETRSQSIQNPSETSDGLLECTSEGCIGIEVGNELAPRSVNFNNANETNLGGYFRKASEVMAPIVVPVPQVSQENDWRGYGPSALVVICPIIPKSTDKVLAFLAIALNPCRPYDDDYKDFVNSLTDLVTTSVILSEEIETRQKIARQESLDRERLSKELSESETKFAKLAARAPIGLGIFSPDGRVLIVNELWKKLTTLDGGESRIDWQAVLMPGCAEPVHKAWDRIKWKTPDLDADGKVQYDVTHVMFTVYPDVDANGDIDTIMTCVTDISELKWSEQQLRRKMDQAIQMKRQQERFIDMTSHEMINPLSALIGCADEIISFLREYASNLRQPDVPTSTHSLDSNTPKIELLDEALEAADTIIYCAMHQKRIIEDVPTLSRLDSKLLNVSPEATQPVSLIRSVLKMFEVETNRADTKLYLIEEPSLQQLKVQWTLLDPSRFTQVFVGASPPNPREDQGNRDIAYVCKHINSEDQTTKAGWGDGEMIILTVCVQDTGRGLGPLGIKNLFNIFQQASPKTYVQYGCSGLGLFISRQLVEMQGGEIGVASEFGKGFTFQFYVKTRRIATPTADDKLPLHNDLQFLAREDALREACGIVTSAVQNGPKMSRTRLDYSRPASPSSNGVDMRKKQMHILVVEDNLVNQKVVVKQLRKAGHIVSVANHGQEAMDFIQKSEYWATHFDPVNGKYTRDGSIARAAGSNELLHVVLMDLEMPVMDGLTCLKKIRQYQKEGRVIGHIPIIAVTSNARPDQISRWLIENMDDVTTKPYRIQDMLQQIQKLVSKHTAATDLIDVS</sequence>
<dbReference type="SUPFAM" id="SSF55785">
    <property type="entry name" value="PYP-like sensor domain (PAS domain)"/>
    <property type="match status" value="1"/>
</dbReference>
<evidence type="ECO:0000259" key="5">
    <source>
        <dbReference type="PROSITE" id="PS50110"/>
    </source>
</evidence>
<dbReference type="Proteomes" id="UP000824998">
    <property type="component" value="Unassembled WGS sequence"/>
</dbReference>
<comment type="caution">
    <text evidence="7">The sequence shown here is derived from an EMBL/GenBank/DDBJ whole genome shotgun (WGS) entry which is preliminary data.</text>
</comment>
<gene>
    <name evidence="7" type="ORF">BJ875DRAFT_508295</name>
</gene>
<dbReference type="PROSITE" id="PS50109">
    <property type="entry name" value="HIS_KIN"/>
    <property type="match status" value="1"/>
</dbReference>
<reference evidence="7" key="1">
    <citation type="journal article" date="2021" name="IMA Fungus">
        <title>Genomic characterization of three marine fungi, including Emericellopsis atlantica sp. nov. with signatures of a generalist lifestyle and marine biomass degradation.</title>
        <authorList>
            <person name="Hagestad O.C."/>
            <person name="Hou L."/>
            <person name="Andersen J.H."/>
            <person name="Hansen E.H."/>
            <person name="Altermark B."/>
            <person name="Li C."/>
            <person name="Kuhnert E."/>
            <person name="Cox R.J."/>
            <person name="Crous P.W."/>
            <person name="Spatafora J.W."/>
            <person name="Lail K."/>
            <person name="Amirebrahimi M."/>
            <person name="Lipzen A."/>
            <person name="Pangilinan J."/>
            <person name="Andreopoulos W."/>
            <person name="Hayes R.D."/>
            <person name="Ng V."/>
            <person name="Grigoriev I.V."/>
            <person name="Jackson S.A."/>
            <person name="Sutton T.D.S."/>
            <person name="Dobson A.D.W."/>
            <person name="Rama T."/>
        </authorList>
    </citation>
    <scope>NUCLEOTIDE SEQUENCE</scope>
    <source>
        <strain evidence="7">TRa018bII</strain>
    </source>
</reference>
<name>A0A9P7Y8Y1_9HELO</name>
<dbReference type="EMBL" id="MU251857">
    <property type="protein sequence ID" value="KAG9228812.1"/>
    <property type="molecule type" value="Genomic_DNA"/>
</dbReference>
<dbReference type="PROSITE" id="PS50113">
    <property type="entry name" value="PAC"/>
    <property type="match status" value="1"/>
</dbReference>
<feature type="domain" description="Response regulatory" evidence="5">
    <location>
        <begin position="779"/>
        <end position="927"/>
    </location>
</feature>
<dbReference type="CDD" id="cd17546">
    <property type="entry name" value="REC_hyHK_CKI1_RcsC-like"/>
    <property type="match status" value="1"/>
</dbReference>
<accession>A0A9P7Y8Y1</accession>
<dbReference type="InterPro" id="IPR000700">
    <property type="entry name" value="PAS-assoc_C"/>
</dbReference>